<gene>
    <name evidence="12" type="ORF">X797_007752</name>
</gene>
<comment type="function">
    <text evidence="1">Component of the EKC/KEOPS complex that is required for the formation of a threonylcarbamoyl group on adenosine at position 37 (t(6)A37) in tRNAs that read codons beginning with adenine. The complex is probably involved in the transfer of the threonylcarbamoyl moiety of threonylcarbamoyl-AMP (TC-AMP) to the N6 group of A37. BUD32 has ATPase activity in the context of the EKC/KEOPS complex and likely plays a supporting role to the catalytic subunit KAE1. The EKC/KEOPS complex also promotes both telomere uncapping and telomere elongation. The complex is required for efficient recruitment of transcriptional coactivators.</text>
</comment>
<dbReference type="EMBL" id="JELW01000021">
    <property type="protein sequence ID" value="EXU99034.1"/>
    <property type="molecule type" value="Genomic_DNA"/>
</dbReference>
<name>A0A0A1USK8_9HYPO</name>
<evidence type="ECO:0000256" key="10">
    <source>
        <dbReference type="SAM" id="MobiDB-lite"/>
    </source>
</evidence>
<evidence type="ECO:0000256" key="8">
    <source>
        <dbReference type="ARBA" id="ARBA00047899"/>
    </source>
</evidence>
<dbReference type="PANTHER" id="PTHR44329">
    <property type="entry name" value="SERINE/THREONINE-PROTEIN KINASE TNNI3K-RELATED"/>
    <property type="match status" value="1"/>
</dbReference>
<dbReference type="eggNOG" id="KOG0592">
    <property type="taxonomic scope" value="Eukaryota"/>
</dbReference>
<dbReference type="InterPro" id="IPR008266">
    <property type="entry name" value="Tyr_kinase_AS"/>
</dbReference>
<dbReference type="Pfam" id="PF00069">
    <property type="entry name" value="Pkinase"/>
    <property type="match status" value="1"/>
</dbReference>
<evidence type="ECO:0000256" key="5">
    <source>
        <dbReference type="ARBA" id="ARBA00019973"/>
    </source>
</evidence>
<dbReference type="Gene3D" id="1.10.510.10">
    <property type="entry name" value="Transferase(Phosphotransferase) domain 1"/>
    <property type="match status" value="1"/>
</dbReference>
<organism evidence="12 13">
    <name type="scientific">Metarhizium robertsii</name>
    <dbReference type="NCBI Taxonomy" id="568076"/>
    <lineage>
        <taxon>Eukaryota</taxon>
        <taxon>Fungi</taxon>
        <taxon>Dikarya</taxon>
        <taxon>Ascomycota</taxon>
        <taxon>Pezizomycotina</taxon>
        <taxon>Sordariomycetes</taxon>
        <taxon>Hypocreomycetidae</taxon>
        <taxon>Hypocreales</taxon>
        <taxon>Clavicipitaceae</taxon>
        <taxon>Metarhizium</taxon>
    </lineage>
</organism>
<comment type="catalytic activity">
    <reaction evidence="8">
        <text>L-threonyl-[protein] + ATP = O-phospho-L-threonyl-[protein] + ADP + H(+)</text>
        <dbReference type="Rhea" id="RHEA:46608"/>
        <dbReference type="Rhea" id="RHEA-COMP:11060"/>
        <dbReference type="Rhea" id="RHEA-COMP:11605"/>
        <dbReference type="ChEBI" id="CHEBI:15378"/>
        <dbReference type="ChEBI" id="CHEBI:30013"/>
        <dbReference type="ChEBI" id="CHEBI:30616"/>
        <dbReference type="ChEBI" id="CHEBI:61977"/>
        <dbReference type="ChEBI" id="CHEBI:456216"/>
        <dbReference type="EC" id="2.7.11.1"/>
    </reaction>
</comment>
<comment type="subunit">
    <text evidence="2">Component of the EKC/KEOPS complex composed of at least BUD32, CGI121, GON7, KAE1 and PCC1; the whole complex dimerizes.</text>
</comment>
<protein>
    <recommendedName>
        <fullName evidence="5">EKC/KEOPS complex subunit BUD32</fullName>
        <ecNumber evidence="3">2.7.11.1</ecNumber>
    </recommendedName>
    <alternativeName>
        <fullName evidence="6 7">Atypical Serine/threonine protein kinase BUD32</fullName>
    </alternativeName>
    <alternativeName>
        <fullName evidence="4">EKC/KEOPS complex subunit bud32</fullName>
    </alternativeName>
</protein>
<dbReference type="PROSITE" id="PS50011">
    <property type="entry name" value="PROTEIN_KINASE_DOM"/>
    <property type="match status" value="1"/>
</dbReference>
<evidence type="ECO:0000256" key="9">
    <source>
        <dbReference type="ARBA" id="ARBA00048679"/>
    </source>
</evidence>
<feature type="compositionally biased region" description="Polar residues" evidence="10">
    <location>
        <begin position="46"/>
        <end position="63"/>
    </location>
</feature>
<evidence type="ECO:0000256" key="3">
    <source>
        <dbReference type="ARBA" id="ARBA00012513"/>
    </source>
</evidence>
<feature type="region of interest" description="Disordered" evidence="10">
    <location>
        <begin position="38"/>
        <end position="66"/>
    </location>
</feature>
<sequence length="355" mass="40126">MFTIAQHVFQLLFTKLRSRVTGVWSFITRLLHGDAPAAHVNKQDSPKTQSSSAEVQDSPQATPSPKYPQVIQYVHIPGEWQRKLYPHWPDSAFKVPDPVPEGEIYYITKGDFVRRGATALVERLPTGHISKTPLPNPYNPYQEQRDRQSMQHEYDVYCFIGPSPFIPTVINWDSESKVLVLEDYANGDLETYFRNHDDTDADTRRKWALQAAQALESLHNIGVIHQDITPRNLLLDKNLDLRICDFAGSSFPGHTASTGAPGSRYQSRAWDRGYTPSQADDVFSLGSLLYFIMGGEEPYSELDEEEVERCFENLDFPASDHLVCGTVIQSCWDGRFTTAEQVVQGLVEAGDTNRV</sequence>
<dbReference type="InterPro" id="IPR051681">
    <property type="entry name" value="Ser/Thr_Kinases-Pseudokinases"/>
</dbReference>
<comment type="caution">
    <text evidence="12">The sequence shown here is derived from an EMBL/GenBank/DDBJ whole genome shotgun (WGS) entry which is preliminary data.</text>
</comment>
<evidence type="ECO:0000313" key="13">
    <source>
        <dbReference type="Proteomes" id="UP000030151"/>
    </source>
</evidence>
<evidence type="ECO:0000256" key="2">
    <source>
        <dbReference type="ARBA" id="ARBA00011534"/>
    </source>
</evidence>
<dbReference type="PROSITE" id="PS00109">
    <property type="entry name" value="PROTEIN_KINASE_TYR"/>
    <property type="match status" value="1"/>
</dbReference>
<comment type="catalytic activity">
    <reaction evidence="9">
        <text>L-seryl-[protein] + ATP = O-phospho-L-seryl-[protein] + ADP + H(+)</text>
        <dbReference type="Rhea" id="RHEA:17989"/>
        <dbReference type="Rhea" id="RHEA-COMP:9863"/>
        <dbReference type="Rhea" id="RHEA-COMP:11604"/>
        <dbReference type="ChEBI" id="CHEBI:15378"/>
        <dbReference type="ChEBI" id="CHEBI:29999"/>
        <dbReference type="ChEBI" id="CHEBI:30616"/>
        <dbReference type="ChEBI" id="CHEBI:83421"/>
        <dbReference type="ChEBI" id="CHEBI:456216"/>
        <dbReference type="EC" id="2.7.11.1"/>
    </reaction>
</comment>
<evidence type="ECO:0000256" key="4">
    <source>
        <dbReference type="ARBA" id="ARBA00013948"/>
    </source>
</evidence>
<dbReference type="EC" id="2.7.11.1" evidence="3"/>
<dbReference type="OrthoDB" id="1668230at2759"/>
<dbReference type="Proteomes" id="UP000030151">
    <property type="component" value="Unassembled WGS sequence"/>
</dbReference>
<evidence type="ECO:0000256" key="1">
    <source>
        <dbReference type="ARBA" id="ARBA00003747"/>
    </source>
</evidence>
<dbReference type="SUPFAM" id="SSF56112">
    <property type="entry name" value="Protein kinase-like (PK-like)"/>
    <property type="match status" value="1"/>
</dbReference>
<proteinExistence type="predicted"/>
<evidence type="ECO:0000259" key="11">
    <source>
        <dbReference type="PROSITE" id="PS50011"/>
    </source>
</evidence>
<dbReference type="InterPro" id="IPR011009">
    <property type="entry name" value="Kinase-like_dom_sf"/>
</dbReference>
<dbReference type="AlphaFoldDB" id="A0A0A1USK8"/>
<keyword evidence="12" id="KW-0808">Transferase</keyword>
<dbReference type="GO" id="GO:0004674">
    <property type="term" value="F:protein serine/threonine kinase activity"/>
    <property type="evidence" value="ECO:0007669"/>
    <property type="project" value="UniProtKB-EC"/>
</dbReference>
<evidence type="ECO:0000256" key="6">
    <source>
        <dbReference type="ARBA" id="ARBA00030980"/>
    </source>
</evidence>
<feature type="domain" description="Protein kinase" evidence="11">
    <location>
        <begin position="93"/>
        <end position="355"/>
    </location>
</feature>
<dbReference type="PANTHER" id="PTHR44329:SF214">
    <property type="entry name" value="PROTEIN KINASE DOMAIN-CONTAINING PROTEIN"/>
    <property type="match status" value="1"/>
</dbReference>
<dbReference type="HOGENOM" id="CLU_000288_31_2_1"/>
<keyword evidence="12" id="KW-0418">Kinase</keyword>
<accession>A0A0A1USK8</accession>
<dbReference type="GO" id="GO:0005524">
    <property type="term" value="F:ATP binding"/>
    <property type="evidence" value="ECO:0007669"/>
    <property type="project" value="InterPro"/>
</dbReference>
<dbReference type="InterPro" id="IPR000719">
    <property type="entry name" value="Prot_kinase_dom"/>
</dbReference>
<evidence type="ECO:0000256" key="7">
    <source>
        <dbReference type="ARBA" id="ARBA00033194"/>
    </source>
</evidence>
<evidence type="ECO:0000313" key="12">
    <source>
        <dbReference type="EMBL" id="EXU99034.1"/>
    </source>
</evidence>
<reference evidence="12 13" key="1">
    <citation type="submission" date="2014-02" db="EMBL/GenBank/DDBJ databases">
        <title>The genome sequence of the entomopathogenic fungus Metarhizium robertsii ARSEF 2575.</title>
        <authorList>
            <person name="Giuliano Garisto Donzelli B."/>
            <person name="Roe B.A."/>
            <person name="Macmil S.L."/>
            <person name="Krasnoff S.B."/>
            <person name="Gibson D.M."/>
        </authorList>
    </citation>
    <scope>NUCLEOTIDE SEQUENCE [LARGE SCALE GENOMIC DNA]</scope>
    <source>
        <strain evidence="12 13">ARSEF 2575</strain>
    </source>
</reference>